<evidence type="ECO:0000259" key="2">
    <source>
        <dbReference type="Pfam" id="PF01965"/>
    </source>
</evidence>
<protein>
    <recommendedName>
        <fullName evidence="2">DJ-1/PfpI domain-containing protein</fullName>
    </recommendedName>
</protein>
<keyword evidence="1" id="KW-0732">Signal</keyword>
<feature type="chain" id="PRO_5001771961" description="DJ-1/PfpI domain-containing protein" evidence="1">
    <location>
        <begin position="25"/>
        <end position="248"/>
    </location>
</feature>
<accession>A0A084BC55</accession>
<dbReference type="EMBL" id="KL647400">
    <property type="protein sequence ID" value="KEY75134.1"/>
    <property type="molecule type" value="Genomic_DNA"/>
</dbReference>
<dbReference type="Gene3D" id="3.40.50.880">
    <property type="match status" value="1"/>
</dbReference>
<name>A0A084BC55_STACB</name>
<dbReference type="HOGENOM" id="CLU_000445_44_8_1"/>
<dbReference type="InterPro" id="IPR052158">
    <property type="entry name" value="INH-QAR"/>
</dbReference>
<dbReference type="InterPro" id="IPR002818">
    <property type="entry name" value="DJ-1/PfpI"/>
</dbReference>
<organism evidence="3 4">
    <name type="scientific">Stachybotrys chartarum (strain CBS 109288 / IBT 7711)</name>
    <name type="common">Toxic black mold</name>
    <name type="synonym">Stilbospora chartarum</name>
    <dbReference type="NCBI Taxonomy" id="1280523"/>
    <lineage>
        <taxon>Eukaryota</taxon>
        <taxon>Fungi</taxon>
        <taxon>Dikarya</taxon>
        <taxon>Ascomycota</taxon>
        <taxon>Pezizomycotina</taxon>
        <taxon>Sordariomycetes</taxon>
        <taxon>Hypocreomycetidae</taxon>
        <taxon>Hypocreales</taxon>
        <taxon>Stachybotryaceae</taxon>
        <taxon>Stachybotrys</taxon>
    </lineage>
</organism>
<dbReference type="Pfam" id="PF01965">
    <property type="entry name" value="DJ-1_PfpI"/>
    <property type="match status" value="1"/>
</dbReference>
<gene>
    <name evidence="3" type="ORF">S7711_01586</name>
</gene>
<feature type="signal peptide" evidence="1">
    <location>
        <begin position="1"/>
        <end position="24"/>
    </location>
</feature>
<evidence type="ECO:0000256" key="1">
    <source>
        <dbReference type="SAM" id="SignalP"/>
    </source>
</evidence>
<dbReference type="AlphaFoldDB" id="A0A084BC55"/>
<dbReference type="Proteomes" id="UP000028045">
    <property type="component" value="Unassembled WGS sequence"/>
</dbReference>
<reference evidence="3 4" key="1">
    <citation type="journal article" date="2014" name="BMC Genomics">
        <title>Comparative genome sequencing reveals chemotype-specific gene clusters in the toxigenic black mold Stachybotrys.</title>
        <authorList>
            <person name="Semeiks J."/>
            <person name="Borek D."/>
            <person name="Otwinowski Z."/>
            <person name="Grishin N.V."/>
        </authorList>
    </citation>
    <scope>NUCLEOTIDE SEQUENCE [LARGE SCALE GENOMIC DNA]</scope>
    <source>
        <strain evidence="4">CBS 109288 / IBT 7711</strain>
    </source>
</reference>
<dbReference type="OrthoDB" id="543156at2759"/>
<evidence type="ECO:0000313" key="4">
    <source>
        <dbReference type="Proteomes" id="UP000028045"/>
    </source>
</evidence>
<dbReference type="PANTHER" id="PTHR43130:SF15">
    <property type="entry name" value="THIJ_PFPI FAMILY PROTEIN (AFU_ORTHOLOGUE AFUA_5G14240)"/>
    <property type="match status" value="1"/>
</dbReference>
<dbReference type="PANTHER" id="PTHR43130">
    <property type="entry name" value="ARAC-FAMILY TRANSCRIPTIONAL REGULATOR"/>
    <property type="match status" value="1"/>
</dbReference>
<sequence length="248" mass="27307">MCSNATIPLRIAMVLFPSFTSLDAFGPLNVLNLLSLQHNMTLQMVSSDMRPVSVDRTIIDGVVGGMGASSASPYFTEYVLPDATFENATRPDVIIIPGGAGTRNLNATQPAVDWVASQMGESEEDWPTNVMTVCTGTALLARTHKIGGKNATSNKAAFNWVRTQDGAEDVNWIARARWVVDGKLWTSSGVSAGTDMMLGWVQHRYGRNESERVRILMEWNHLEQEDDPFADYYDLDNSLRVGQTGPYQ</sequence>
<dbReference type="InterPro" id="IPR029062">
    <property type="entry name" value="Class_I_gatase-like"/>
</dbReference>
<evidence type="ECO:0000313" key="3">
    <source>
        <dbReference type="EMBL" id="KEY75134.1"/>
    </source>
</evidence>
<dbReference type="CDD" id="cd03139">
    <property type="entry name" value="GATase1_PfpI_2"/>
    <property type="match status" value="1"/>
</dbReference>
<keyword evidence="4" id="KW-1185">Reference proteome</keyword>
<feature type="domain" description="DJ-1/PfpI" evidence="2">
    <location>
        <begin position="10"/>
        <end position="200"/>
    </location>
</feature>
<dbReference type="SUPFAM" id="SSF52317">
    <property type="entry name" value="Class I glutamine amidotransferase-like"/>
    <property type="match status" value="1"/>
</dbReference>
<proteinExistence type="predicted"/>